<dbReference type="Pfam" id="PF04028">
    <property type="entry name" value="DUF374"/>
    <property type="match status" value="1"/>
</dbReference>
<reference evidence="3" key="1">
    <citation type="journal article" date="2021" name="Front. Microbiol.">
        <title>Comprehensive Comparative Genomics and Phenotyping of Methylobacterium Species.</title>
        <authorList>
            <person name="Alessa O."/>
            <person name="Ogura Y."/>
            <person name="Fujitani Y."/>
            <person name="Takami H."/>
            <person name="Hayashi T."/>
            <person name="Sahin N."/>
            <person name="Tani A."/>
        </authorList>
    </citation>
    <scope>NUCLEOTIDE SEQUENCE</scope>
    <source>
        <strain evidence="3">DSM 23632</strain>
    </source>
</reference>
<dbReference type="CDD" id="cd07983">
    <property type="entry name" value="LPLAT_DUF374-like"/>
    <property type="match status" value="1"/>
</dbReference>
<evidence type="ECO:0000313" key="3">
    <source>
        <dbReference type="EMBL" id="GJE59211.1"/>
    </source>
</evidence>
<dbReference type="EMBL" id="BPRB01000066">
    <property type="protein sequence ID" value="GJE59211.1"/>
    <property type="molecule type" value="Genomic_DNA"/>
</dbReference>
<protein>
    <recommendedName>
        <fullName evidence="2">DUF374 domain-containing protein</fullName>
    </recommendedName>
</protein>
<comment type="caution">
    <text evidence="3">The sequence shown here is derived from an EMBL/GenBank/DDBJ whole genome shotgun (WGS) entry which is preliminary data.</text>
</comment>
<organism evidence="3 4">
    <name type="scientific">Methylobacterium trifolii</name>
    <dbReference type="NCBI Taxonomy" id="1003092"/>
    <lineage>
        <taxon>Bacteria</taxon>
        <taxon>Pseudomonadati</taxon>
        <taxon>Pseudomonadota</taxon>
        <taxon>Alphaproteobacteria</taxon>
        <taxon>Hyphomicrobiales</taxon>
        <taxon>Methylobacteriaceae</taxon>
        <taxon>Methylobacterium</taxon>
    </lineage>
</organism>
<accession>A0ABQ4TXB5</accession>
<gene>
    <name evidence="3" type="ORF">MPOCJGCO_1299</name>
</gene>
<name>A0ABQ4TXB5_9HYPH</name>
<evidence type="ECO:0000259" key="2">
    <source>
        <dbReference type="Pfam" id="PF04028"/>
    </source>
</evidence>
<sequence>MSLVKRLSRTPAVQGALGRLAAGYLRLVRATNRFTVEPGEADAWLDGLSPFIAGMWHGQHIMVSFAGRPQDRVATIISRNPDGNINTIALTRMGVRVIRASGARGRAVRDAKAKGGAEGLRAMLKALKAGEIVAFSADVPKVSRHADAGILTLARFSGRPIVPVAVVTSRHLRFGSWDRACLGLPFGRGVVVFGEAVFVPRECEGEAFEALRRQVEDGMNRVHARAYTLVGREDRAALYRAAPPEAPARIDGDGTGPAGVGNAA</sequence>
<dbReference type="InterPro" id="IPR007172">
    <property type="entry name" value="DUF374"/>
</dbReference>
<evidence type="ECO:0000256" key="1">
    <source>
        <dbReference type="SAM" id="MobiDB-lite"/>
    </source>
</evidence>
<feature type="region of interest" description="Disordered" evidence="1">
    <location>
        <begin position="244"/>
        <end position="264"/>
    </location>
</feature>
<dbReference type="Proteomes" id="UP001055057">
    <property type="component" value="Unassembled WGS sequence"/>
</dbReference>
<keyword evidence="4" id="KW-1185">Reference proteome</keyword>
<reference evidence="3" key="2">
    <citation type="submission" date="2021-08" db="EMBL/GenBank/DDBJ databases">
        <authorList>
            <person name="Tani A."/>
            <person name="Ola A."/>
            <person name="Ogura Y."/>
            <person name="Katsura K."/>
            <person name="Hayashi T."/>
        </authorList>
    </citation>
    <scope>NUCLEOTIDE SEQUENCE</scope>
    <source>
        <strain evidence="3">DSM 23632</strain>
    </source>
</reference>
<dbReference type="RefSeq" id="WP_238181801.1">
    <property type="nucleotide sequence ID" value="NZ_BPRB01000066.1"/>
</dbReference>
<dbReference type="SUPFAM" id="SSF69593">
    <property type="entry name" value="Glycerol-3-phosphate (1)-acyltransferase"/>
    <property type="match status" value="1"/>
</dbReference>
<proteinExistence type="predicted"/>
<evidence type="ECO:0000313" key="4">
    <source>
        <dbReference type="Proteomes" id="UP001055057"/>
    </source>
</evidence>
<feature type="domain" description="DUF374" evidence="2">
    <location>
        <begin position="69"/>
        <end position="142"/>
    </location>
</feature>
<feature type="compositionally biased region" description="Gly residues" evidence="1">
    <location>
        <begin position="253"/>
        <end position="264"/>
    </location>
</feature>